<dbReference type="SUPFAM" id="SSF53254">
    <property type="entry name" value="Phosphoglycerate mutase-like"/>
    <property type="match status" value="1"/>
</dbReference>
<dbReference type="AlphaFoldDB" id="A0A381R597"/>
<dbReference type="InterPro" id="IPR029033">
    <property type="entry name" value="His_PPase_superfam"/>
</dbReference>
<name>A0A381R597_9ZZZZ</name>
<gene>
    <name evidence="1" type="ORF">METZ01_LOCUS38892</name>
</gene>
<dbReference type="CDD" id="cd07067">
    <property type="entry name" value="HP_PGM_like"/>
    <property type="match status" value="1"/>
</dbReference>
<organism evidence="1">
    <name type="scientific">marine metagenome</name>
    <dbReference type="NCBI Taxonomy" id="408172"/>
    <lineage>
        <taxon>unclassified sequences</taxon>
        <taxon>metagenomes</taxon>
        <taxon>ecological metagenomes</taxon>
    </lineage>
</organism>
<reference evidence="1" key="1">
    <citation type="submission" date="2018-05" db="EMBL/GenBank/DDBJ databases">
        <authorList>
            <person name="Lanie J.A."/>
            <person name="Ng W.-L."/>
            <person name="Kazmierczak K.M."/>
            <person name="Andrzejewski T.M."/>
            <person name="Davidsen T.M."/>
            <person name="Wayne K.J."/>
            <person name="Tettelin H."/>
            <person name="Glass J.I."/>
            <person name="Rusch D."/>
            <person name="Podicherti R."/>
            <person name="Tsui H.-C.T."/>
            <person name="Winkler M.E."/>
        </authorList>
    </citation>
    <scope>NUCLEOTIDE SEQUENCE</scope>
</reference>
<evidence type="ECO:0000313" key="1">
    <source>
        <dbReference type="EMBL" id="SUZ86038.1"/>
    </source>
</evidence>
<accession>A0A381R597</accession>
<proteinExistence type="predicted"/>
<dbReference type="EMBL" id="UINC01001661">
    <property type="protein sequence ID" value="SUZ86038.1"/>
    <property type="molecule type" value="Genomic_DNA"/>
</dbReference>
<evidence type="ECO:0008006" key="2">
    <source>
        <dbReference type="Google" id="ProtNLM"/>
    </source>
</evidence>
<dbReference type="Gene3D" id="3.40.50.1240">
    <property type="entry name" value="Phosphoglycerate mutase-like"/>
    <property type="match status" value="1"/>
</dbReference>
<dbReference type="Pfam" id="PF00300">
    <property type="entry name" value="His_Phos_1"/>
    <property type="match status" value="1"/>
</dbReference>
<sequence length="149" mass="16111">MERARETAAPIARALGLRVRTARGLNECDFGRWTGRRLRDLSRLKAWRTVQRQPSQFRFPGGESFAEMQARMTGQVADLVAAHPGGTIVCVSHADTIKAALASSLGTPLDLFQRLTVGTCSISAVLHTDDHPIVLAVNAHGPLTGLVRS</sequence>
<dbReference type="InterPro" id="IPR013078">
    <property type="entry name" value="His_Pase_superF_clade-1"/>
</dbReference>
<protein>
    <recommendedName>
        <fullName evidence="2">Phosphoglycerate mutase</fullName>
    </recommendedName>
</protein>